<dbReference type="InterPro" id="IPR036583">
    <property type="entry name" value="23S_rRNA_IVS_sf"/>
</dbReference>
<gene>
    <name evidence="1" type="ORF">HYT40_01580</name>
</gene>
<sequence length="122" mass="14198">MVKIQTYKDLEVYQRAYRIALAIHLLTMKFPAPDKTELGGQMRRASKSIAANIAEGFARRKFKKEYLRYLGMARASCDEMQVHLKFSIDLGYLSEKDYQSYSEDYTILGKQLSALINAWLRF</sequence>
<comment type="caution">
    <text evidence="1">The sequence shown here is derived from an EMBL/GenBank/DDBJ whole genome shotgun (WGS) entry which is preliminary data.</text>
</comment>
<dbReference type="SUPFAM" id="SSF158446">
    <property type="entry name" value="IVS-encoded protein-like"/>
    <property type="match status" value="1"/>
</dbReference>
<reference evidence="1" key="1">
    <citation type="submission" date="2020-07" db="EMBL/GenBank/DDBJ databases">
        <title>Huge and variable diversity of episymbiotic CPR bacteria and DPANN archaea in groundwater ecosystems.</title>
        <authorList>
            <person name="He C.Y."/>
            <person name="Keren R."/>
            <person name="Whittaker M."/>
            <person name="Farag I.F."/>
            <person name="Doudna J."/>
            <person name="Cate J.H.D."/>
            <person name="Banfield J.F."/>
        </authorList>
    </citation>
    <scope>NUCLEOTIDE SEQUENCE</scope>
    <source>
        <strain evidence="1">NC_groundwater_193_Ag_S-0.1um_51_7</strain>
    </source>
</reference>
<accession>A0A931SBG1</accession>
<name>A0A931SBG1_9BACT</name>
<evidence type="ECO:0000313" key="2">
    <source>
        <dbReference type="Proteomes" id="UP000724148"/>
    </source>
</evidence>
<dbReference type="PANTHER" id="PTHR38471">
    <property type="entry name" value="FOUR HELIX BUNDLE PROTEIN"/>
    <property type="match status" value="1"/>
</dbReference>
<dbReference type="EMBL" id="JACOZA010000039">
    <property type="protein sequence ID" value="MBI2096828.1"/>
    <property type="molecule type" value="Genomic_DNA"/>
</dbReference>
<dbReference type="NCBIfam" id="TIGR02436">
    <property type="entry name" value="four helix bundle protein"/>
    <property type="match status" value="1"/>
</dbReference>
<organism evidence="1 2">
    <name type="scientific">Candidatus Sungiibacteriota bacterium</name>
    <dbReference type="NCBI Taxonomy" id="2750080"/>
    <lineage>
        <taxon>Bacteria</taxon>
        <taxon>Candidatus Sungiibacteriota</taxon>
    </lineage>
</organism>
<dbReference type="Proteomes" id="UP000724148">
    <property type="component" value="Unassembled WGS sequence"/>
</dbReference>
<dbReference type="CDD" id="cd16377">
    <property type="entry name" value="23S_rRNA_IVP_like"/>
    <property type="match status" value="1"/>
</dbReference>
<dbReference type="InterPro" id="IPR012657">
    <property type="entry name" value="23S_rRNA-intervening_sequence"/>
</dbReference>
<evidence type="ECO:0000313" key="1">
    <source>
        <dbReference type="EMBL" id="MBI2096828.1"/>
    </source>
</evidence>
<protein>
    <submittedName>
        <fullName evidence="1">Four helix bundle protein</fullName>
    </submittedName>
</protein>
<dbReference type="PANTHER" id="PTHR38471:SF2">
    <property type="entry name" value="FOUR HELIX BUNDLE PROTEIN"/>
    <property type="match status" value="1"/>
</dbReference>
<dbReference type="Pfam" id="PF05635">
    <property type="entry name" value="23S_rRNA_IVP"/>
    <property type="match status" value="1"/>
</dbReference>
<dbReference type="Gene3D" id="1.20.1440.60">
    <property type="entry name" value="23S rRNA-intervening sequence"/>
    <property type="match status" value="1"/>
</dbReference>
<proteinExistence type="predicted"/>
<dbReference type="AlphaFoldDB" id="A0A931SBG1"/>